<keyword evidence="3" id="KW-1185">Reference proteome</keyword>
<evidence type="ECO:0008006" key="4">
    <source>
        <dbReference type="Google" id="ProtNLM"/>
    </source>
</evidence>
<reference evidence="2 3" key="2">
    <citation type="journal article" date="2016" name="Int. J. Syst. Evol. Microbiol.">
        <title>Bacillus gobiensis sp. nov., isolated from a soil sample.</title>
        <authorList>
            <person name="Liu B."/>
            <person name="Liu G.H."/>
            <person name="Cetin S."/>
            <person name="Schumann P."/>
            <person name="Pan Z.Z."/>
            <person name="Chen Q.Q."/>
        </authorList>
    </citation>
    <scope>NUCLEOTIDE SEQUENCE [LARGE SCALE GENOMIC DNA]</scope>
    <source>
        <strain evidence="2 3">FJAT-4402</strain>
    </source>
</reference>
<dbReference type="Proteomes" id="UP000067625">
    <property type="component" value="Chromosome"/>
</dbReference>
<reference evidence="3" key="1">
    <citation type="submission" date="2015-08" db="EMBL/GenBank/DDBJ databases">
        <title>Genome sequencing project for genomic taxonomy and phylogenomics of Bacillus-like bacteria.</title>
        <authorList>
            <person name="Liu B."/>
            <person name="Wang J."/>
            <person name="Zhu Y."/>
            <person name="Liu G."/>
            <person name="Chen Q."/>
            <person name="Chen Z."/>
            <person name="Lan J."/>
            <person name="Che J."/>
            <person name="Ge C."/>
            <person name="Shi H."/>
            <person name="Pan Z."/>
            <person name="Liu X."/>
        </authorList>
    </citation>
    <scope>NUCLEOTIDE SEQUENCE [LARGE SCALE GENOMIC DNA]</scope>
    <source>
        <strain evidence="3">FJAT-4402</strain>
    </source>
</reference>
<dbReference type="STRING" id="1441095.AM592_08200"/>
<feature type="transmembrane region" description="Helical" evidence="1">
    <location>
        <begin position="12"/>
        <end position="37"/>
    </location>
</feature>
<evidence type="ECO:0000313" key="2">
    <source>
        <dbReference type="EMBL" id="ALC81584.1"/>
    </source>
</evidence>
<sequence>MKKLFLGQVDQTVLSMAVLRVISSVIELTAALCMLVVNDVRKAVVINSMLAIIGPLIFIVTMSIGIYQLSEQLSYAKLILIGIGVLFILAGIYK</sequence>
<accession>A0A0M4FQS0</accession>
<evidence type="ECO:0000313" key="3">
    <source>
        <dbReference type="Proteomes" id="UP000067625"/>
    </source>
</evidence>
<dbReference type="RefSeq" id="WP_053603342.1">
    <property type="nucleotide sequence ID" value="NZ_CP012600.1"/>
</dbReference>
<feature type="transmembrane region" description="Helical" evidence="1">
    <location>
        <begin position="49"/>
        <end position="69"/>
    </location>
</feature>
<name>A0A0M4FQS0_9BACI</name>
<proteinExistence type="predicted"/>
<dbReference type="EMBL" id="CP012600">
    <property type="protein sequence ID" value="ALC81584.1"/>
    <property type="molecule type" value="Genomic_DNA"/>
</dbReference>
<feature type="transmembrane region" description="Helical" evidence="1">
    <location>
        <begin position="75"/>
        <end position="93"/>
    </location>
</feature>
<keyword evidence="1" id="KW-0472">Membrane</keyword>
<keyword evidence="1" id="KW-1133">Transmembrane helix</keyword>
<dbReference type="AlphaFoldDB" id="A0A0M4FQS0"/>
<dbReference type="Pfam" id="PF10942">
    <property type="entry name" value="DUF2619"/>
    <property type="match status" value="1"/>
</dbReference>
<organism evidence="2 3">
    <name type="scientific">Bacillus gobiensis</name>
    <dbReference type="NCBI Taxonomy" id="1441095"/>
    <lineage>
        <taxon>Bacteria</taxon>
        <taxon>Bacillati</taxon>
        <taxon>Bacillota</taxon>
        <taxon>Bacilli</taxon>
        <taxon>Bacillales</taxon>
        <taxon>Bacillaceae</taxon>
        <taxon>Bacillus</taxon>
    </lineage>
</organism>
<dbReference type="OrthoDB" id="1726013at2"/>
<gene>
    <name evidence="2" type="ORF">AM592_08200</name>
</gene>
<evidence type="ECO:0000256" key="1">
    <source>
        <dbReference type="SAM" id="Phobius"/>
    </source>
</evidence>
<protein>
    <recommendedName>
        <fullName evidence="4">DUF2619 domain-containing protein</fullName>
    </recommendedName>
</protein>
<dbReference type="InterPro" id="IPR020390">
    <property type="entry name" value="Uncharacterised_YqhV"/>
</dbReference>
<dbReference type="PATRIC" id="fig|1441095.3.peg.1801"/>
<keyword evidence="1" id="KW-0812">Transmembrane</keyword>